<evidence type="ECO:0000313" key="4">
    <source>
        <dbReference type="Proteomes" id="UP000249757"/>
    </source>
</evidence>
<evidence type="ECO:0000313" key="3">
    <source>
        <dbReference type="Proteomes" id="UP000245464"/>
    </source>
</evidence>
<reference evidence="2" key="2">
    <citation type="submission" date="2021-05" db="EMBL/GenBank/DDBJ databases">
        <authorList>
            <person name="Moolhuijzen P.M."/>
            <person name="Moffat C.S."/>
        </authorList>
    </citation>
    <scope>NUCLEOTIDE SEQUENCE</scope>
    <source>
        <strain evidence="2">86-124</strain>
    </source>
</reference>
<reference evidence="4" key="4">
    <citation type="journal article" date="2022" name="Microb. Genom.">
        <title>A global pangenome for the wheat fungal pathogen Pyrenophora tritici-repentis and prediction of effector protein structural homology.</title>
        <authorList>
            <person name="Moolhuijzen P.M."/>
            <person name="See P.T."/>
            <person name="Shi G."/>
            <person name="Powell H.R."/>
            <person name="Cockram J."/>
            <person name="Jorgensen L.N."/>
            <person name="Benslimane H."/>
            <person name="Strelkov S.E."/>
            <person name="Turner J."/>
            <person name="Liu Z."/>
            <person name="Moffat C.S."/>
        </authorList>
    </citation>
    <scope>NUCLEOTIDE SEQUENCE [LARGE SCALE GENOMIC DNA]</scope>
</reference>
<dbReference type="OMA" id="YGESMEN"/>
<evidence type="ECO:0000313" key="1">
    <source>
        <dbReference type="EMBL" id="KAF7569455.1"/>
    </source>
</evidence>
<dbReference type="EMBL" id="NRDI02000017">
    <property type="protein sequence ID" value="KAI1510413.1"/>
    <property type="molecule type" value="Genomic_DNA"/>
</dbReference>
<protein>
    <submittedName>
        <fullName evidence="1">BTB domain containing protein</fullName>
    </submittedName>
</protein>
<sequence>MAWRETRDDEVLIRHHRIPVSSSIMSQVSTEFHKLFTTQHGSLRKWIELPNEDPVAFGMICESAHGSFIPHDDISLQTLANMTDAIQRYRIPATSSVHHTAEFSFAVHAFRLSTLSTIELLQLLGVAKALGSVRYNKLLEDVFLQYPLQFEALPIEQITGSCETDLAILANVKLRGAACRARVASTMLSSLDGDCILHLQEKCGLAVWILEDSLSLQEINTRLRSIRNAADSLREQLLNASGAIIEATADINDYFRTTIGQAQRVEEGHGKDVLDVHHEVKRLEIQIAESGRISGDSFVIDNSSSDTDFEDIEAYAGSLGDCYDGLQFDDSESVVSAKTV</sequence>
<reference evidence="2" key="3">
    <citation type="journal article" date="2022" name="bioRxiv">
        <title>A global pangenome for the wheat fungal pathogen Pyrenophora tritici-repentis and prediction of effector protein structural homology.</title>
        <authorList>
            <person name="Moolhuijzen P."/>
            <person name="See P.T."/>
            <person name="Shi G."/>
            <person name="Powell H.R."/>
            <person name="Cockram J."/>
            <person name="Jorgensen L.N."/>
            <person name="Benslimane H."/>
            <person name="Strelkov S.E."/>
            <person name="Turner J."/>
            <person name="Liu Z."/>
            <person name="Moffat C.S."/>
        </authorList>
    </citation>
    <scope>NUCLEOTIDE SEQUENCE</scope>
    <source>
        <strain evidence="2">86-124</strain>
    </source>
</reference>
<comment type="caution">
    <text evidence="1">The sequence shown here is derived from an EMBL/GenBank/DDBJ whole genome shotgun (WGS) entry which is preliminary data.</text>
</comment>
<reference evidence="1 3" key="1">
    <citation type="journal article" date="2018" name="BMC Genomics">
        <title>Comparative genomics of the wheat fungal pathogen Pyrenophora tritici-repentis reveals chromosomal variations and genome plasticity.</title>
        <authorList>
            <person name="Moolhuijzen P."/>
            <person name="See P.T."/>
            <person name="Hane J.K."/>
            <person name="Shi G."/>
            <person name="Liu Z."/>
            <person name="Oliver R.P."/>
            <person name="Moffat C.S."/>
        </authorList>
    </citation>
    <scope>NUCLEOTIDE SEQUENCE [LARGE SCALE GENOMIC DNA]</scope>
    <source>
        <strain evidence="1">M4</strain>
    </source>
</reference>
<dbReference type="Proteomes" id="UP000249757">
    <property type="component" value="Unassembled WGS sequence"/>
</dbReference>
<dbReference type="Proteomes" id="UP000245464">
    <property type="component" value="Chromosome 6"/>
</dbReference>
<gene>
    <name evidence="2" type="ORF">Ptr86124_010859</name>
    <name evidence="1" type="ORF">PtrM4_118700</name>
</gene>
<accession>A0A2W1DSU4</accession>
<keyword evidence="4" id="KW-1185">Reference proteome</keyword>
<proteinExistence type="predicted"/>
<dbReference type="EMBL" id="NQIK02000006">
    <property type="protein sequence ID" value="KAF7569455.1"/>
    <property type="molecule type" value="Genomic_DNA"/>
</dbReference>
<name>A0A2W1DSU4_9PLEO</name>
<organism evidence="1 3">
    <name type="scientific">Pyrenophora tritici-repentis</name>
    <dbReference type="NCBI Taxonomy" id="45151"/>
    <lineage>
        <taxon>Eukaryota</taxon>
        <taxon>Fungi</taxon>
        <taxon>Dikarya</taxon>
        <taxon>Ascomycota</taxon>
        <taxon>Pezizomycotina</taxon>
        <taxon>Dothideomycetes</taxon>
        <taxon>Pleosporomycetidae</taxon>
        <taxon>Pleosporales</taxon>
        <taxon>Pleosporineae</taxon>
        <taxon>Pleosporaceae</taxon>
        <taxon>Pyrenophora</taxon>
    </lineage>
</organism>
<evidence type="ECO:0000313" key="2">
    <source>
        <dbReference type="EMBL" id="KAI1510413.1"/>
    </source>
</evidence>
<dbReference type="AlphaFoldDB" id="A0A2W1DSU4"/>